<evidence type="ECO:0000313" key="2">
    <source>
        <dbReference type="EMBL" id="CAA9337712.1"/>
    </source>
</evidence>
<evidence type="ECO:0000256" key="1">
    <source>
        <dbReference type="SAM" id="MobiDB-lite"/>
    </source>
</evidence>
<accession>A0A6J4LTJ3</accession>
<sequence>MGTVSVDDMVEGAGVADLHTAGVASDGGQTVGSHGSHGTPAVTPFAATELGVLLDGRVAEWVARRVARATAEAGLMVDQARWVAARIIEADPEAAEERRRAVMRRRQVALGRSNCFGLRTLTAHTTGQTRLANLGPLGRSHHNAKTLGGWRLHQPEPGTYYWRTPTGHWSRVDGGGTTYLGTRRPHALRGPPPARPAARLAARPSTRPRSPAERRLARSLAHDVAAGVVTLWAVRPAG</sequence>
<feature type="region of interest" description="Disordered" evidence="1">
    <location>
        <begin position="183"/>
        <end position="212"/>
    </location>
</feature>
<reference evidence="2" key="1">
    <citation type="submission" date="2020-02" db="EMBL/GenBank/DDBJ databases">
        <authorList>
            <person name="Meier V. D."/>
        </authorList>
    </citation>
    <scope>NUCLEOTIDE SEQUENCE</scope>
    <source>
        <strain evidence="2">AVDCRST_MAG24</strain>
    </source>
</reference>
<protein>
    <submittedName>
        <fullName evidence="2">Uncharacterized protein</fullName>
    </submittedName>
</protein>
<organism evidence="2">
    <name type="scientific">uncultured Nocardioidaceae bacterium</name>
    <dbReference type="NCBI Taxonomy" id="253824"/>
    <lineage>
        <taxon>Bacteria</taxon>
        <taxon>Bacillati</taxon>
        <taxon>Actinomycetota</taxon>
        <taxon>Actinomycetes</taxon>
        <taxon>Propionibacteriales</taxon>
        <taxon>Nocardioidaceae</taxon>
        <taxon>environmental samples</taxon>
    </lineage>
</organism>
<proteinExistence type="predicted"/>
<feature type="compositionally biased region" description="Low complexity" evidence="1">
    <location>
        <begin position="196"/>
        <end position="209"/>
    </location>
</feature>
<dbReference type="EMBL" id="CADCUF010000169">
    <property type="protein sequence ID" value="CAA9337712.1"/>
    <property type="molecule type" value="Genomic_DNA"/>
</dbReference>
<gene>
    <name evidence="2" type="ORF">AVDCRST_MAG24-1127</name>
</gene>
<dbReference type="AlphaFoldDB" id="A0A6J4LTJ3"/>
<name>A0A6J4LTJ3_9ACTN</name>